<dbReference type="PANTHER" id="PTHR37984">
    <property type="entry name" value="PROTEIN CBG26694"/>
    <property type="match status" value="1"/>
</dbReference>
<keyword evidence="2" id="KW-0645">Protease</keyword>
<dbReference type="InterPro" id="IPR001878">
    <property type="entry name" value="Znf_CCHC"/>
</dbReference>
<keyword evidence="15" id="KW-0233">DNA recombination</keyword>
<dbReference type="InterPro" id="IPR056924">
    <property type="entry name" value="SH3_Tf2-1"/>
</dbReference>
<keyword evidence="17" id="KW-0175">Coiled coil</keyword>
<keyword evidence="14" id="KW-0238">DNA-binding</keyword>
<dbReference type="Proteomes" id="UP000829196">
    <property type="component" value="Unassembled WGS sequence"/>
</dbReference>
<evidence type="ECO:0000256" key="18">
    <source>
        <dbReference type="SAM" id="MobiDB-lite"/>
    </source>
</evidence>
<protein>
    <recommendedName>
        <fullName evidence="1">RNA-directed DNA polymerase</fullName>
        <ecNumber evidence="1">2.7.7.49</ecNumber>
    </recommendedName>
</protein>
<dbReference type="Gene3D" id="3.30.70.270">
    <property type="match status" value="2"/>
</dbReference>
<dbReference type="Gene3D" id="2.40.70.10">
    <property type="entry name" value="Acid Proteases"/>
    <property type="match status" value="1"/>
</dbReference>
<keyword evidence="13" id="KW-0239">DNA-directed DNA polymerase</keyword>
<dbReference type="InterPro" id="IPR002213">
    <property type="entry name" value="UDP_glucos_trans"/>
</dbReference>
<dbReference type="InterPro" id="IPR041373">
    <property type="entry name" value="RT_RNaseH"/>
</dbReference>
<keyword evidence="8" id="KW-0255">Endonuclease</keyword>
<evidence type="ECO:0000256" key="8">
    <source>
        <dbReference type="ARBA" id="ARBA00022759"/>
    </source>
</evidence>
<dbReference type="SUPFAM" id="SSF54160">
    <property type="entry name" value="Chromo domain-like"/>
    <property type="match status" value="1"/>
</dbReference>
<dbReference type="GO" id="GO:0015074">
    <property type="term" value="P:DNA integration"/>
    <property type="evidence" value="ECO:0007669"/>
    <property type="project" value="UniProtKB-KW"/>
</dbReference>
<keyword evidence="5" id="KW-0540">Nuclease</keyword>
<dbReference type="PROSITE" id="PS50878">
    <property type="entry name" value="RT_POL"/>
    <property type="match status" value="1"/>
</dbReference>
<dbReference type="InterPro" id="IPR050951">
    <property type="entry name" value="Retrovirus_Pol_polyprotein"/>
</dbReference>
<evidence type="ECO:0000256" key="17">
    <source>
        <dbReference type="SAM" id="Coils"/>
    </source>
</evidence>
<dbReference type="Gene3D" id="1.10.340.70">
    <property type="match status" value="1"/>
</dbReference>
<dbReference type="InterPro" id="IPR005162">
    <property type="entry name" value="Retrotrans_gag_dom"/>
</dbReference>
<dbReference type="PANTHER" id="PTHR37984:SF5">
    <property type="entry name" value="PROTEIN NYNRIN-LIKE"/>
    <property type="match status" value="1"/>
</dbReference>
<dbReference type="Pfam" id="PF17921">
    <property type="entry name" value="Integrase_H2C2"/>
    <property type="match status" value="1"/>
</dbReference>
<dbReference type="GO" id="GO:0003887">
    <property type="term" value="F:DNA-directed DNA polymerase activity"/>
    <property type="evidence" value="ECO:0007669"/>
    <property type="project" value="UniProtKB-KW"/>
</dbReference>
<keyword evidence="16" id="KW-0862">Zinc</keyword>
<feature type="domain" description="CCHC-type" evidence="20">
    <location>
        <begin position="839"/>
        <end position="854"/>
    </location>
</feature>
<evidence type="ECO:0000259" key="22">
    <source>
        <dbReference type="PROSITE" id="PS50994"/>
    </source>
</evidence>
<dbReference type="Pfam" id="PF24626">
    <property type="entry name" value="SH3_Tf2-1"/>
    <property type="match status" value="1"/>
</dbReference>
<evidence type="ECO:0000256" key="4">
    <source>
        <dbReference type="ARBA" id="ARBA00022695"/>
    </source>
</evidence>
<keyword evidence="9" id="KW-0378">Hydrolase</keyword>
<dbReference type="Pfam" id="PF17917">
    <property type="entry name" value="RT_RNaseH"/>
    <property type="match status" value="1"/>
</dbReference>
<keyword evidence="7" id="KW-0064">Aspartyl protease</keyword>
<keyword evidence="3" id="KW-0808">Transferase</keyword>
<dbReference type="GO" id="GO:0003964">
    <property type="term" value="F:RNA-directed DNA polymerase activity"/>
    <property type="evidence" value="ECO:0007669"/>
    <property type="project" value="UniProtKB-KW"/>
</dbReference>
<evidence type="ECO:0000313" key="24">
    <source>
        <dbReference type="Proteomes" id="UP000829196"/>
    </source>
</evidence>
<evidence type="ECO:0000256" key="2">
    <source>
        <dbReference type="ARBA" id="ARBA00022670"/>
    </source>
</evidence>
<dbReference type="EC" id="2.7.7.49" evidence="1"/>
<organism evidence="23 24">
    <name type="scientific">Dendrobium nobile</name>
    <name type="common">Orchid</name>
    <dbReference type="NCBI Taxonomy" id="94219"/>
    <lineage>
        <taxon>Eukaryota</taxon>
        <taxon>Viridiplantae</taxon>
        <taxon>Streptophyta</taxon>
        <taxon>Embryophyta</taxon>
        <taxon>Tracheophyta</taxon>
        <taxon>Spermatophyta</taxon>
        <taxon>Magnoliopsida</taxon>
        <taxon>Liliopsida</taxon>
        <taxon>Asparagales</taxon>
        <taxon>Orchidaceae</taxon>
        <taxon>Epidendroideae</taxon>
        <taxon>Malaxideae</taxon>
        <taxon>Dendrobiinae</taxon>
        <taxon>Dendrobium</taxon>
    </lineage>
</organism>
<dbReference type="InterPro" id="IPR043502">
    <property type="entry name" value="DNA/RNA_pol_sf"/>
</dbReference>
<evidence type="ECO:0000256" key="1">
    <source>
        <dbReference type="ARBA" id="ARBA00012493"/>
    </source>
</evidence>
<dbReference type="InterPro" id="IPR041588">
    <property type="entry name" value="Integrase_H2C2"/>
</dbReference>
<evidence type="ECO:0000256" key="3">
    <source>
        <dbReference type="ARBA" id="ARBA00022679"/>
    </source>
</evidence>
<dbReference type="PROSITE" id="PS50158">
    <property type="entry name" value="ZF_CCHC"/>
    <property type="match status" value="1"/>
</dbReference>
<dbReference type="Pfam" id="PF03732">
    <property type="entry name" value="Retrotrans_gag"/>
    <property type="match status" value="1"/>
</dbReference>
<dbReference type="FunFam" id="3.40.50.2000:FF:000108">
    <property type="entry name" value="UDP-glycosyltransferase 83A1"/>
    <property type="match status" value="1"/>
</dbReference>
<dbReference type="CDD" id="cd03784">
    <property type="entry name" value="GT1_Gtf-like"/>
    <property type="match status" value="1"/>
</dbReference>
<keyword evidence="12" id="KW-0695">RNA-directed DNA polymerase</keyword>
<evidence type="ECO:0000256" key="15">
    <source>
        <dbReference type="ARBA" id="ARBA00023172"/>
    </source>
</evidence>
<dbReference type="GO" id="GO:0004519">
    <property type="term" value="F:endonuclease activity"/>
    <property type="evidence" value="ECO:0007669"/>
    <property type="project" value="UniProtKB-KW"/>
</dbReference>
<dbReference type="InterPro" id="IPR016197">
    <property type="entry name" value="Chromo-like_dom_sf"/>
</dbReference>
<dbReference type="GO" id="GO:0004190">
    <property type="term" value="F:aspartic-type endopeptidase activity"/>
    <property type="evidence" value="ECO:0007669"/>
    <property type="project" value="UniProtKB-KW"/>
</dbReference>
<evidence type="ECO:0000256" key="6">
    <source>
        <dbReference type="ARBA" id="ARBA00022723"/>
    </source>
</evidence>
<dbReference type="InterPro" id="IPR000477">
    <property type="entry name" value="RT_dom"/>
</dbReference>
<evidence type="ECO:0000256" key="7">
    <source>
        <dbReference type="ARBA" id="ARBA00022750"/>
    </source>
</evidence>
<dbReference type="OrthoDB" id="5835829at2759"/>
<evidence type="ECO:0000259" key="20">
    <source>
        <dbReference type="PROSITE" id="PS50158"/>
    </source>
</evidence>
<dbReference type="PROSITE" id="PS50013">
    <property type="entry name" value="CHROMO_2"/>
    <property type="match status" value="1"/>
</dbReference>
<evidence type="ECO:0000256" key="16">
    <source>
        <dbReference type="PROSITE-ProRule" id="PRU00047"/>
    </source>
</evidence>
<dbReference type="SUPFAM" id="SSF50630">
    <property type="entry name" value="Acid proteases"/>
    <property type="match status" value="1"/>
</dbReference>
<evidence type="ECO:0000256" key="13">
    <source>
        <dbReference type="ARBA" id="ARBA00022932"/>
    </source>
</evidence>
<dbReference type="Gene3D" id="4.10.60.10">
    <property type="entry name" value="Zinc finger, CCHC-type"/>
    <property type="match status" value="1"/>
</dbReference>
<dbReference type="GO" id="GO:0006508">
    <property type="term" value="P:proteolysis"/>
    <property type="evidence" value="ECO:0007669"/>
    <property type="project" value="UniProtKB-KW"/>
</dbReference>
<gene>
    <name evidence="23" type="ORF">KFK09_012334</name>
</gene>
<keyword evidence="24" id="KW-1185">Reference proteome</keyword>
<evidence type="ECO:0000256" key="11">
    <source>
        <dbReference type="ARBA" id="ARBA00022908"/>
    </source>
</evidence>
<dbReference type="SUPFAM" id="SSF56672">
    <property type="entry name" value="DNA/RNA polymerases"/>
    <property type="match status" value="1"/>
</dbReference>
<keyword evidence="4" id="KW-0548">Nucleotidyltransferase</keyword>
<dbReference type="InterPro" id="IPR001584">
    <property type="entry name" value="Integrase_cat-core"/>
</dbReference>
<dbReference type="GO" id="GO:0008270">
    <property type="term" value="F:zinc ion binding"/>
    <property type="evidence" value="ECO:0007669"/>
    <property type="project" value="UniProtKB-KW"/>
</dbReference>
<evidence type="ECO:0000259" key="21">
    <source>
        <dbReference type="PROSITE" id="PS50878"/>
    </source>
</evidence>
<dbReference type="PROSITE" id="PS50994">
    <property type="entry name" value="INTEGRASE"/>
    <property type="match status" value="1"/>
</dbReference>
<evidence type="ECO:0000256" key="12">
    <source>
        <dbReference type="ARBA" id="ARBA00022918"/>
    </source>
</evidence>
<keyword evidence="6" id="KW-0479">Metal-binding</keyword>
<dbReference type="FunFam" id="3.10.20.370:FF:000001">
    <property type="entry name" value="Retrovirus-related Pol polyprotein from transposon 17.6-like protein"/>
    <property type="match status" value="1"/>
</dbReference>
<dbReference type="InterPro" id="IPR021109">
    <property type="entry name" value="Peptidase_aspartic_dom_sf"/>
</dbReference>
<dbReference type="Gene3D" id="3.40.50.2000">
    <property type="entry name" value="Glycogen Phosphorylase B"/>
    <property type="match status" value="2"/>
</dbReference>
<dbReference type="GO" id="GO:0006310">
    <property type="term" value="P:DNA recombination"/>
    <property type="evidence" value="ECO:0007669"/>
    <property type="project" value="UniProtKB-KW"/>
</dbReference>
<feature type="coiled-coil region" evidence="17">
    <location>
        <begin position="1889"/>
        <end position="1916"/>
    </location>
</feature>
<dbReference type="PROSITE" id="PS00141">
    <property type="entry name" value="ASP_PROTEASE"/>
    <property type="match status" value="1"/>
</dbReference>
<feature type="region of interest" description="Disordered" evidence="18">
    <location>
        <begin position="860"/>
        <end position="918"/>
    </location>
</feature>
<feature type="domain" description="Chromo" evidence="19">
    <location>
        <begin position="2013"/>
        <end position="2062"/>
    </location>
</feature>
<evidence type="ECO:0000259" key="19">
    <source>
        <dbReference type="PROSITE" id="PS50013"/>
    </source>
</evidence>
<keyword evidence="10" id="KW-0460">Magnesium</keyword>
<feature type="domain" description="Integrase catalytic" evidence="22">
    <location>
        <begin position="1703"/>
        <end position="1868"/>
    </location>
</feature>
<dbReference type="GO" id="GO:0008194">
    <property type="term" value="F:UDP-glycosyltransferase activity"/>
    <property type="evidence" value="ECO:0007669"/>
    <property type="project" value="InterPro"/>
</dbReference>
<dbReference type="Pfam" id="PF00098">
    <property type="entry name" value="zf-CCHC"/>
    <property type="match status" value="1"/>
</dbReference>
<evidence type="ECO:0000256" key="10">
    <source>
        <dbReference type="ARBA" id="ARBA00022842"/>
    </source>
</evidence>
<dbReference type="CDD" id="cd09274">
    <property type="entry name" value="RNase_HI_RT_Ty3"/>
    <property type="match status" value="1"/>
</dbReference>
<feature type="compositionally biased region" description="Low complexity" evidence="18">
    <location>
        <begin position="804"/>
        <end position="818"/>
    </location>
</feature>
<dbReference type="SMR" id="A0A8T3BF75"/>
<dbReference type="InterPro" id="IPR000953">
    <property type="entry name" value="Chromo/chromo_shadow_dom"/>
</dbReference>
<keyword evidence="16" id="KW-0863">Zinc-finger</keyword>
<feature type="region of interest" description="Disordered" evidence="18">
    <location>
        <begin position="764"/>
        <end position="821"/>
    </location>
</feature>
<dbReference type="InterPro" id="IPR036397">
    <property type="entry name" value="RNaseH_sf"/>
</dbReference>
<feature type="domain" description="Reverse transcriptase" evidence="21">
    <location>
        <begin position="1159"/>
        <end position="1338"/>
    </location>
</feature>
<dbReference type="Pfam" id="PF00078">
    <property type="entry name" value="RVT_1"/>
    <property type="match status" value="1"/>
</dbReference>
<comment type="caution">
    <text evidence="23">The sequence shown here is derived from an EMBL/GenBank/DDBJ whole genome shotgun (WGS) entry which is preliminary data.</text>
</comment>
<dbReference type="SUPFAM" id="SSF53756">
    <property type="entry name" value="UDP-Glycosyltransferase/glycogen phosphorylase"/>
    <property type="match status" value="1"/>
</dbReference>
<dbReference type="EMBL" id="JAGYWB010000009">
    <property type="protein sequence ID" value="KAI0511702.1"/>
    <property type="molecule type" value="Genomic_DNA"/>
</dbReference>
<sequence>MNAPHALILPYPAQGHIIPLMELSYCLIERSFHVTFINTEFNHERIFAATSLPGQAKLIDGIHFVTVPDGLEQEEDRHDFGRLTTSLMTVTPSFLEKLMRNNGAVKFTCFIADINMAWALSIAKNMGLRTAGFWPAAVGILAAMFEIPKLIQDGVIDEEDGAPKKKDVIQVIPRLPPMDTVNLPWNCFNDAHTRKIIFNYFITNKQASSNAEMIICNSFEELEKPMFSEMPNILPVGPLLTRFQSREDPNLCQLWLEDKECMGWLNKQPTCSVIYVAFGSITIFNNRQFQELALGLELTNRPFLWVVRPDLTNKSINCTYPSGFEERVANRGRMIGWSPQQKILEHPAIACFISHCGWNSTIEGVRNGVPFLCWPYFADQLFNQSYITKIWKVGLSLSLNENGLIFKEEVRSKVEELLKDRDILAKSQALKKLAQKLVVCCFAELLSSPLLSGGFQSWLSCSVFLSVVKAMYCSVDDYFEEMNSDRCFVPLHLMFLLSFPVAIRRGRDPSRLGSGRDKLFGIRALVLETDPDMTDGQSDDQAAPVGSTAPVVGADTLSQFASLVAQMMSETQSRASTVRSEDIDRHLQLFLRLKPPRFEGAVEPRAAEEWLRRLEKTFDGMQCPADRKVPLAVFLLDGEAEHWWDGQQAARFQGRLNSLITWEEFTEVFRDWFVPPSARQQMQESFLRLVQGSKTVMQYEAEFTALARYAPQLVSTSAERCYRFLRGLRDTLRQPLIPFRITDFSELVERARLIENDMTATQQRWTASRKRFGGDTSGSGSSGKRRFVPGSGSGDSRKSGGSSGTATSTTSSGSVSTAPVCQSCGRRHHGQCYRIAGLCFRCGQPGHRIAECPQMGFDQRSEQRSEGFVRPVGSAAGRPRTVPPRPEGFAGRGGGSSSAPRRPPTIQREQSSSVASAPVPVQPRVYSLSQQEARDAPDVVTGTVYISDQPCRVLFDSGASHSFLSEHCFEALRLDSLLLPVSLSVILPAGNPLIARQFCLCEIEISGKKWKSSLIRLPISSYDVILGMDWLSQYEAQIDCLKKQVSLLMAGERVVFQGLRGVLSSLVSVLEVSRMWKKGCPVFLASVRDLNLEVGSVSEIPVVREFADVFPEELVGLPPDRDVEFSIDVFPGTAPISKAPYRMAPKELSELKVQLQELVDRGFVRPSVSPWGAPVLFVKKKDGTLRMCIDYRDLNKVTIKNKYPLPRIDDLFDQLSGSSVFSKIDLRSGYYQVKVKETDVVKTAFSTRYGHYEFLVMPFGVTNAPAIFMDLMNRVFREYLDQFVIVFIDDILVYSASEDDHARHLRIVLETLRRHQLYAKFSKCEFWLKSISFLGHVVSGEGISVDPQKIQAVADWPRPTTVFEVRSFLGMAGYYRKFVKGFSQISTPLTRLTQKSVPFVWTPECEASFQRLKECLTSAPVLALPSGTEGFQVFSDASLKGLGCVLMQHGQVIAYASRQLKPHEKNYPTHDLELAAVVFALKIWRHYLYGVRCEIFTDHKSLKYIFTQKDLNLRQRRWLELIKDYDLTIQYQPGKANVVADALSRKSSGFSGIQLTCDDFLIRDLERLQLEVISSSDLELAQMSIQPSLEARIQEAQKSDFGYSKLIAQIGSGKTPELRISDSGVIFCKNRLWVPVFGNLRQEILCESHHSGYTVHPGSGKMYADMKLLFWWPGMKKDVAEFVSRCEACQLVKAEHQRPGGLLQSLPIPEWKWEEVTMDFAMGFPRSRQGHDAIWVVVDRLTKSAHFLPIRQTDSVDRLAQIYVKEIVRLHGVPRVIVSDRDGRFTSRLWKGIQQGLGTKLHFSTAFHPQTDGQSERTIQVLEDLLRLCVLDFSGSWEDHIPLIEFAYNNSFQSSIGMAPYEALYGRKCRTPLTLTEVGDRQALGATFADETAQKINLIRERLKAAQDRQQKYYNQKHRFVEFQVGDFVYVKVSPMKGVSRFGQVSKLSPRYVGPFEILERIGKAAYKLLLSESMPDVHNVFHVSTLRKWVSDSGKKLSADEVEIQENLAYKEEPELILAYDVRKLRNKEIPMVKVQWKHRTAREATWEKESDMRRSYPYLF</sequence>
<name>A0A8T3BF75_DENNO</name>
<accession>A0A8T3BF75</accession>
<dbReference type="InterPro" id="IPR001969">
    <property type="entry name" value="Aspartic_peptidase_AS"/>
</dbReference>
<evidence type="ECO:0000256" key="5">
    <source>
        <dbReference type="ARBA" id="ARBA00022722"/>
    </source>
</evidence>
<keyword evidence="11" id="KW-0229">DNA integration</keyword>
<dbReference type="InterPro" id="IPR043128">
    <property type="entry name" value="Rev_trsase/Diguanyl_cyclase"/>
</dbReference>
<evidence type="ECO:0000256" key="9">
    <source>
        <dbReference type="ARBA" id="ARBA00022801"/>
    </source>
</evidence>
<dbReference type="GO" id="GO:0003677">
    <property type="term" value="F:DNA binding"/>
    <property type="evidence" value="ECO:0007669"/>
    <property type="project" value="UniProtKB-KW"/>
</dbReference>
<dbReference type="CDD" id="cd00303">
    <property type="entry name" value="retropepsin_like"/>
    <property type="match status" value="1"/>
</dbReference>
<evidence type="ECO:0000313" key="23">
    <source>
        <dbReference type="EMBL" id="KAI0511702.1"/>
    </source>
</evidence>
<dbReference type="FunFam" id="3.40.50.2000:FF:000061">
    <property type="entry name" value="UDP-glycosyltransferase 83A1"/>
    <property type="match status" value="1"/>
</dbReference>
<evidence type="ECO:0000256" key="14">
    <source>
        <dbReference type="ARBA" id="ARBA00023125"/>
    </source>
</evidence>
<dbReference type="FunFam" id="3.30.70.270:FF:000020">
    <property type="entry name" value="Transposon Tf2-6 polyprotein-like Protein"/>
    <property type="match status" value="1"/>
</dbReference>
<dbReference type="InterPro" id="IPR012337">
    <property type="entry name" value="RNaseH-like_sf"/>
</dbReference>
<proteinExistence type="predicted"/>
<dbReference type="Gene3D" id="3.30.420.10">
    <property type="entry name" value="Ribonuclease H-like superfamily/Ribonuclease H"/>
    <property type="match status" value="1"/>
</dbReference>
<dbReference type="CDD" id="cd01647">
    <property type="entry name" value="RT_LTR"/>
    <property type="match status" value="1"/>
</dbReference>
<reference evidence="23" key="1">
    <citation type="journal article" date="2022" name="Front. Genet.">
        <title>Chromosome-Scale Assembly of the Dendrobium nobile Genome Provides Insights Into the Molecular Mechanism of the Biosynthesis of the Medicinal Active Ingredient of Dendrobium.</title>
        <authorList>
            <person name="Xu Q."/>
            <person name="Niu S.-C."/>
            <person name="Li K.-L."/>
            <person name="Zheng P.-J."/>
            <person name="Zhang X.-J."/>
            <person name="Jia Y."/>
            <person name="Liu Y."/>
            <person name="Niu Y.-X."/>
            <person name="Yu L.-H."/>
            <person name="Chen D.-F."/>
            <person name="Zhang G.-Q."/>
        </authorList>
    </citation>
    <scope>NUCLEOTIDE SEQUENCE</scope>
    <source>
        <tissue evidence="23">Leaf</tissue>
    </source>
</reference>
<dbReference type="Gene3D" id="3.10.10.10">
    <property type="entry name" value="HIV Type 1 Reverse Transcriptase, subunit A, domain 1"/>
    <property type="match status" value="1"/>
</dbReference>
<dbReference type="Pfam" id="PF08284">
    <property type="entry name" value="RVP_2"/>
    <property type="match status" value="1"/>
</dbReference>
<dbReference type="Pfam" id="PF00201">
    <property type="entry name" value="UDPGT"/>
    <property type="match status" value="1"/>
</dbReference>
<dbReference type="SUPFAM" id="SSF53098">
    <property type="entry name" value="Ribonuclease H-like"/>
    <property type="match status" value="1"/>
</dbReference>
<dbReference type="SMART" id="SM00343">
    <property type="entry name" value="ZnF_C2HC"/>
    <property type="match status" value="1"/>
</dbReference>